<dbReference type="STRING" id="36050.A0A1B8AV81"/>
<dbReference type="OMA" id="CTIGAQG"/>
<feature type="coiled-coil region" evidence="1">
    <location>
        <begin position="106"/>
        <end position="154"/>
    </location>
</feature>
<gene>
    <name evidence="2" type="ORF">FPOA_04982</name>
</gene>
<protein>
    <submittedName>
        <fullName evidence="2">Uncharacterized protein</fullName>
    </submittedName>
</protein>
<keyword evidence="3" id="KW-1185">Reference proteome</keyword>
<sequence length="639" mass="71320">MVVIQENGLSKTPDLRLESPLTFRRPVSLPPIREVEELTFECTQPTQHPAIERITTPLPFSNSISENLAWAAAFIDRAGYLTKDYELLEKRLHAAIDTIGNDAIEMTLLRQKLRDQSHRIQSLELKVSGQAKEQQELEQRLANTRDVAAKTERDLTIRLRNTEKALQQSKIAEGRLKNKLDKTLLEEHERWEREAEHDRADHVSLDAAYDALEKAQQDKTVLQSELDNKSQELAATRHELSVAQESISTCKASCEEKSSQVETLTQQLAAANRANTELSASIDSTTAQLTSKNQEIADLTESLSQTNSQLATANQTITQQASTIATLEASLAGVQEERDQKLKLLEDLQQSTQATQKALQDKIDELSTHDLEDHQRLEAAAEAKRLSDESLKDLQAKVDAANAHDADVQARLQAEEEAKRAAEAELERVKLQLEEANKPKLPNTVTLSNPIPIVGSLGGATNDFDDIFYPIVSSFPVTIYDHSSTNIFVSINGLLSLDTGDRTYTHQPLPFRNGGLPAHTLFPFWCDLFIYKDTPQGIYYEIVGQAPSRSLCVEWYVSRYGDKDQYYHFLVLLEEARPNIVTYKYFEALDKGVKCTIGAQGPDSAQQWSYNEAKALPGVQIVIDTGSGSVTESTFTIAN</sequence>
<proteinExistence type="predicted"/>
<evidence type="ECO:0000256" key="1">
    <source>
        <dbReference type="SAM" id="Coils"/>
    </source>
</evidence>
<dbReference type="PANTHER" id="PTHR23159">
    <property type="entry name" value="CENTROSOMAL PROTEIN 2"/>
    <property type="match status" value="1"/>
</dbReference>
<dbReference type="Gene3D" id="1.10.287.1490">
    <property type="match status" value="1"/>
</dbReference>
<accession>A0A1B8AV81</accession>
<dbReference type="EMBL" id="LYXU01000002">
    <property type="protein sequence ID" value="OBS24439.1"/>
    <property type="molecule type" value="Genomic_DNA"/>
</dbReference>
<dbReference type="AlphaFoldDB" id="A0A1B8AV81"/>
<reference evidence="2 3" key="1">
    <citation type="submission" date="2016-06" db="EMBL/GenBank/DDBJ databases">
        <title>Living apart together: crosstalk between the core and supernumerary genomes in a fungal plant pathogen.</title>
        <authorList>
            <person name="Vanheule A."/>
            <person name="Audenaert K."/>
            <person name="Warris S."/>
            <person name="Van De Geest H."/>
            <person name="Schijlen E."/>
            <person name="Hofte M."/>
            <person name="De Saeger S."/>
            <person name="Haesaert G."/>
            <person name="Waalwijk C."/>
            <person name="Van Der Lee T."/>
        </authorList>
    </citation>
    <scope>NUCLEOTIDE SEQUENCE [LARGE SCALE GENOMIC DNA]</scope>
    <source>
        <strain evidence="2 3">2516</strain>
    </source>
</reference>
<comment type="caution">
    <text evidence="2">The sequence shown here is derived from an EMBL/GenBank/DDBJ whole genome shotgun (WGS) entry which is preliminary data.</text>
</comment>
<dbReference type="PANTHER" id="PTHR23159:SF31">
    <property type="entry name" value="CENTROSOME-ASSOCIATED PROTEIN CEP250 ISOFORM X1"/>
    <property type="match status" value="1"/>
</dbReference>
<name>A0A1B8AV81_FUSPO</name>
<feature type="coiled-coil region" evidence="1">
    <location>
        <begin position="405"/>
        <end position="439"/>
    </location>
</feature>
<evidence type="ECO:0000313" key="2">
    <source>
        <dbReference type="EMBL" id="OBS24439.1"/>
    </source>
</evidence>
<dbReference type="Proteomes" id="UP000091967">
    <property type="component" value="Unassembled WGS sequence"/>
</dbReference>
<feature type="coiled-coil region" evidence="1">
    <location>
        <begin position="205"/>
        <end position="365"/>
    </location>
</feature>
<organism evidence="2 3">
    <name type="scientific">Fusarium poae</name>
    <dbReference type="NCBI Taxonomy" id="36050"/>
    <lineage>
        <taxon>Eukaryota</taxon>
        <taxon>Fungi</taxon>
        <taxon>Dikarya</taxon>
        <taxon>Ascomycota</taxon>
        <taxon>Pezizomycotina</taxon>
        <taxon>Sordariomycetes</taxon>
        <taxon>Hypocreomycetidae</taxon>
        <taxon>Hypocreales</taxon>
        <taxon>Nectriaceae</taxon>
        <taxon>Fusarium</taxon>
    </lineage>
</organism>
<keyword evidence="1" id="KW-0175">Coiled coil</keyword>
<evidence type="ECO:0000313" key="3">
    <source>
        <dbReference type="Proteomes" id="UP000091967"/>
    </source>
</evidence>
<dbReference type="SUPFAM" id="SSF57997">
    <property type="entry name" value="Tropomyosin"/>
    <property type="match status" value="1"/>
</dbReference>